<accession>R3WK08</accession>
<dbReference type="InterPro" id="IPR029442">
    <property type="entry name" value="GyrI-like"/>
</dbReference>
<dbReference type="AlphaFoldDB" id="R3WK08"/>
<dbReference type="Pfam" id="PF06445">
    <property type="entry name" value="GyrI-like"/>
    <property type="match status" value="1"/>
</dbReference>
<dbReference type="Gene3D" id="3.20.80.10">
    <property type="entry name" value="Regulatory factor, effector binding domain"/>
    <property type="match status" value="1"/>
</dbReference>
<gene>
    <name evidence="2" type="ORF">UC3_02591</name>
</gene>
<dbReference type="PIRSF" id="PIRSF031644">
    <property type="entry name" value="UCP031644"/>
    <property type="match status" value="1"/>
</dbReference>
<name>R3WK08_9ENTE</name>
<proteinExistence type="predicted"/>
<evidence type="ECO:0000313" key="2">
    <source>
        <dbReference type="EMBL" id="EOL42240.1"/>
    </source>
</evidence>
<dbReference type="Proteomes" id="UP000013785">
    <property type="component" value="Unassembled WGS sequence"/>
</dbReference>
<organism evidence="2 3">
    <name type="scientific">Enterococcus phoeniculicola ATCC BAA-412</name>
    <dbReference type="NCBI Taxonomy" id="1158610"/>
    <lineage>
        <taxon>Bacteria</taxon>
        <taxon>Bacillati</taxon>
        <taxon>Bacillota</taxon>
        <taxon>Bacilli</taxon>
        <taxon>Lactobacillales</taxon>
        <taxon>Enterococcaceae</taxon>
        <taxon>Enterococcus</taxon>
    </lineage>
</organism>
<dbReference type="PATRIC" id="fig|1158610.3.peg.2571"/>
<sequence>MKLKYEWRKQEKEIYLPKKTPQQINIPKYNYLILSGKGNPNSELFAQQTAALYAVSYHFRMDIKKGTLGGEPMEYVVYPLEGIWTTGDGSRGETLNKEALEYKLMIRQPSCITQENLQASLEKLARKKPNPHYEMLALKEYEEGSSVQMLHVGSYDDELDSFKKMDAYLEEHQLARMNIMDRYIHREIYLSDPRKVAPEKLKTVLRYQVEQEGGTDITN</sequence>
<feature type="domain" description="GyrI-like small molecule binding" evidence="1">
    <location>
        <begin position="21"/>
        <end position="203"/>
    </location>
</feature>
<comment type="caution">
    <text evidence="2">The sequence shown here is derived from an EMBL/GenBank/DDBJ whole genome shotgun (WGS) entry which is preliminary data.</text>
</comment>
<keyword evidence="3" id="KW-1185">Reference proteome</keyword>
<dbReference type="eggNOG" id="COG4832">
    <property type="taxonomic scope" value="Bacteria"/>
</dbReference>
<reference evidence="2 3" key="1">
    <citation type="submission" date="2013-02" db="EMBL/GenBank/DDBJ databases">
        <title>The Genome Sequence of Enterococcus phoeniculicola BAA-412.</title>
        <authorList>
            <consortium name="The Broad Institute Genome Sequencing Platform"/>
            <consortium name="The Broad Institute Genome Sequencing Center for Infectious Disease"/>
            <person name="Earl A.M."/>
            <person name="Gilmore M.S."/>
            <person name="Lebreton F."/>
            <person name="Walker B."/>
            <person name="Young S.K."/>
            <person name="Zeng Q."/>
            <person name="Gargeya S."/>
            <person name="Fitzgerald M."/>
            <person name="Haas B."/>
            <person name="Abouelleil A."/>
            <person name="Alvarado L."/>
            <person name="Arachchi H.M."/>
            <person name="Berlin A.M."/>
            <person name="Chapman S.B."/>
            <person name="Dewar J."/>
            <person name="Goldberg J."/>
            <person name="Griggs A."/>
            <person name="Gujja S."/>
            <person name="Hansen M."/>
            <person name="Howarth C."/>
            <person name="Imamovic A."/>
            <person name="Larimer J."/>
            <person name="McCowan C."/>
            <person name="Murphy C."/>
            <person name="Neiman D."/>
            <person name="Pearson M."/>
            <person name="Priest M."/>
            <person name="Roberts A."/>
            <person name="Saif S."/>
            <person name="Shea T."/>
            <person name="Sisk P."/>
            <person name="Sykes S."/>
            <person name="Wortman J."/>
            <person name="Nusbaum C."/>
            <person name="Birren B."/>
        </authorList>
    </citation>
    <scope>NUCLEOTIDE SEQUENCE [LARGE SCALE GENOMIC DNA]</scope>
    <source>
        <strain evidence="2 3">ATCC BAA-412</strain>
    </source>
</reference>
<evidence type="ECO:0000259" key="1">
    <source>
        <dbReference type="Pfam" id="PF06445"/>
    </source>
</evidence>
<protein>
    <recommendedName>
        <fullName evidence="1">GyrI-like small molecule binding domain-containing protein</fullName>
    </recommendedName>
</protein>
<dbReference type="InterPro" id="IPR008319">
    <property type="entry name" value="GyrI-like_CCH_Lin2189-like"/>
</dbReference>
<dbReference type="STRING" id="154621.RV11_GL002157"/>
<dbReference type="InterPro" id="IPR011256">
    <property type="entry name" value="Reg_factor_effector_dom_sf"/>
</dbReference>
<dbReference type="HOGENOM" id="CLU_083625_0_0_9"/>
<dbReference type="EMBL" id="AJAT01000017">
    <property type="protein sequence ID" value="EOL42240.1"/>
    <property type="molecule type" value="Genomic_DNA"/>
</dbReference>
<evidence type="ECO:0000313" key="3">
    <source>
        <dbReference type="Proteomes" id="UP000013785"/>
    </source>
</evidence>